<evidence type="ECO:0000313" key="8">
    <source>
        <dbReference type="Proteomes" id="UP000264006"/>
    </source>
</evidence>
<organism evidence="7 8">
    <name type="scientific">Euzebya pacifica</name>
    <dbReference type="NCBI Taxonomy" id="1608957"/>
    <lineage>
        <taxon>Bacteria</taxon>
        <taxon>Bacillati</taxon>
        <taxon>Actinomycetota</taxon>
        <taxon>Nitriliruptoria</taxon>
        <taxon>Euzebyales</taxon>
    </lineage>
</organism>
<dbReference type="GO" id="GO:0016757">
    <property type="term" value="F:glycosyltransferase activity"/>
    <property type="evidence" value="ECO:0007669"/>
    <property type="project" value="UniProtKB-ARBA"/>
</dbReference>
<dbReference type="GO" id="GO:0030246">
    <property type="term" value="F:carbohydrate binding"/>
    <property type="evidence" value="ECO:0007669"/>
    <property type="project" value="InterPro"/>
</dbReference>
<proteinExistence type="inferred from homology"/>
<evidence type="ECO:0000313" key="7">
    <source>
        <dbReference type="EMBL" id="AXV05346.1"/>
    </source>
</evidence>
<gene>
    <name evidence="7" type="ORF">DVS28_a0644</name>
</gene>
<dbReference type="PANTHER" id="PTHR11051:SF13">
    <property type="entry name" value="GLYCOSYL TRANSFERASE"/>
    <property type="match status" value="1"/>
</dbReference>
<feature type="active site" description="Proton donor" evidence="2">
    <location>
        <position position="505"/>
    </location>
</feature>
<dbReference type="InterPro" id="IPR012341">
    <property type="entry name" value="6hp_glycosidase-like_sf"/>
</dbReference>
<dbReference type="GO" id="GO:0005975">
    <property type="term" value="P:carbohydrate metabolic process"/>
    <property type="evidence" value="ECO:0007669"/>
    <property type="project" value="InterPro"/>
</dbReference>
<dbReference type="Gene3D" id="1.50.10.10">
    <property type="match status" value="1"/>
</dbReference>
<dbReference type="InterPro" id="IPR005196">
    <property type="entry name" value="Glyco_hydro_65_N"/>
</dbReference>
<dbReference type="EMBL" id="CP031165">
    <property type="protein sequence ID" value="AXV05346.1"/>
    <property type="molecule type" value="Genomic_DNA"/>
</dbReference>
<protein>
    <submittedName>
        <fullName evidence="7">Maltose phosphorylase</fullName>
    </submittedName>
</protein>
<feature type="domain" description="Glycoside hydrolase family 65 N-terminal" evidence="6">
    <location>
        <begin position="23"/>
        <end position="278"/>
    </location>
</feature>
<dbReference type="Pfam" id="PF03633">
    <property type="entry name" value="Glyco_hydro_65C"/>
    <property type="match status" value="1"/>
</dbReference>
<evidence type="ECO:0000259" key="4">
    <source>
        <dbReference type="Pfam" id="PF03632"/>
    </source>
</evidence>
<dbReference type="RefSeq" id="WP_114590164.1">
    <property type="nucleotide sequence ID" value="NZ_CAXIBR010000026.1"/>
</dbReference>
<dbReference type="GO" id="GO:0004553">
    <property type="term" value="F:hydrolase activity, hydrolyzing O-glycosyl compounds"/>
    <property type="evidence" value="ECO:0007669"/>
    <property type="project" value="TreeGrafter"/>
</dbReference>
<dbReference type="SUPFAM" id="SSF74650">
    <property type="entry name" value="Galactose mutarotase-like"/>
    <property type="match status" value="1"/>
</dbReference>
<dbReference type="Gene3D" id="2.60.420.10">
    <property type="entry name" value="Maltose phosphorylase, domain 3"/>
    <property type="match status" value="1"/>
</dbReference>
<comment type="similarity">
    <text evidence="1">Belongs to the glycosyl hydrolase 65 family.</text>
</comment>
<dbReference type="InterPro" id="IPR011013">
    <property type="entry name" value="Gal_mutarotase_sf_dom"/>
</dbReference>
<dbReference type="AlphaFoldDB" id="A0A346XSZ9"/>
<dbReference type="Pfam" id="PF03632">
    <property type="entry name" value="Glyco_hydro_65m"/>
    <property type="match status" value="1"/>
</dbReference>
<dbReference type="InterPro" id="IPR037018">
    <property type="entry name" value="GH65_N"/>
</dbReference>
<dbReference type="OrthoDB" id="9816160at2"/>
<dbReference type="PIRSF" id="PIRSF036289">
    <property type="entry name" value="Glycosyl_hydrolase_malt_phosph"/>
    <property type="match status" value="1"/>
</dbReference>
<accession>A0A346XSZ9</accession>
<feature type="binding site" evidence="3">
    <location>
        <begin position="375"/>
        <end position="376"/>
    </location>
    <ligand>
        <name>substrate</name>
    </ligand>
</feature>
<feature type="binding site" evidence="3">
    <location>
        <begin position="617"/>
        <end position="618"/>
    </location>
    <ligand>
        <name>substrate</name>
    </ligand>
</feature>
<dbReference type="InterPro" id="IPR005195">
    <property type="entry name" value="Glyco_hydro_65_M"/>
</dbReference>
<evidence type="ECO:0000259" key="6">
    <source>
        <dbReference type="Pfam" id="PF03636"/>
    </source>
</evidence>
<evidence type="ECO:0000256" key="3">
    <source>
        <dbReference type="PIRSR" id="PIRSR036289-51"/>
    </source>
</evidence>
<keyword evidence="8" id="KW-1185">Reference proteome</keyword>
<dbReference type="KEGG" id="euz:DVS28_a0644"/>
<dbReference type="InterPro" id="IPR005194">
    <property type="entry name" value="Glyco_hydro_65_C"/>
</dbReference>
<reference evidence="7 8" key="1">
    <citation type="submission" date="2018-09" db="EMBL/GenBank/DDBJ databases">
        <title>Complete genome sequence of Euzebya sp. DY32-46 isolated from seawater of Pacific Ocean.</title>
        <authorList>
            <person name="Xu L."/>
            <person name="Wu Y.-H."/>
            <person name="Xu X.-W."/>
        </authorList>
    </citation>
    <scope>NUCLEOTIDE SEQUENCE [LARGE SCALE GENOMIC DNA]</scope>
    <source>
        <strain evidence="7 8">DY32-46</strain>
    </source>
</reference>
<dbReference type="Gene3D" id="2.70.98.40">
    <property type="entry name" value="Glycoside hydrolase, family 65, N-terminal domain"/>
    <property type="match status" value="1"/>
</dbReference>
<dbReference type="InterPro" id="IPR008928">
    <property type="entry name" value="6-hairpin_glycosidase_sf"/>
</dbReference>
<sequence>MLQRDIVGLPTSIYPPDPWALVEKEFTPRYLAETESIFAIGNGFIGMRAVPEEGRPYVERGSLINGLHEQWPIRHPEHAFGFAEVGQTIIAAPDPRRFHLYVDDEPLDLRHGDIREYERRLDFRTGLLTRVIEWRLPTGVRVRVTSASMTSLVQRHLVASRYEVEVLDGHAHVVVSSQLRNVQDTKHDDGDPRRAKGFDHQVLVGEGARAHDRRAVLQYRVAHSGMTMACGIDHVLEGDAVVHEESSADDQLGRLVVTADMTSGQRMAITKFAAFHTSAVNHDGQPTRSQRLADRVDRTLDRAMRTGWQATAEEQRQYLEDFWDAADVEVHGNPTVCQAIRWSLFQVCQATARADSRGIPAKGLTGSAYEGHYFWDAEIYVLPFLTYTNPLLARNALRFRHGMLDHARRRAREVNQKGALFPWRTITGEEASAFFEAGTAQYHINADISHAVSKYAKLTGDEDFLAESGSEILVETARLWADLGFFRTEGDRETFHIHGVTGPDEYTTVVDDNAYTNMMAAGNLRDAVDVVEWLREQRPEDFARLLRRTNLHSREVAEWGRAAESMYVPYDGEHGITPQDAHFLDLQRWDFDNVPRDKYPLLLHFHPLVIYRYQVIKQADVVLAMFLHDQAFDMAHQERNFDYYDPLTTGDSSLSTAIQSIVAARIGNEAKAIEYFRYGVFMDLANVAGNTGDGVHIAAAGGVWLSIVHGFGGLTDTGEMPDFRPRLPASWDGLTFNLQLRGRKLRVDVSRHETTYTVRGEDALEICHQGEPVVLQPDVPTVMELHPMLTSHPQED</sequence>
<dbReference type="Proteomes" id="UP000264006">
    <property type="component" value="Chromosome"/>
</dbReference>
<evidence type="ECO:0000256" key="2">
    <source>
        <dbReference type="PIRSR" id="PIRSR036289-50"/>
    </source>
</evidence>
<feature type="domain" description="Glycoside hydrolase family 65 C-terminal" evidence="5">
    <location>
        <begin position="716"/>
        <end position="775"/>
    </location>
</feature>
<dbReference type="Pfam" id="PF03636">
    <property type="entry name" value="Glyco_hydro_65N"/>
    <property type="match status" value="1"/>
</dbReference>
<dbReference type="InterPro" id="IPR017045">
    <property type="entry name" value="Malt_Pase/Glycosyl_Hdrlase"/>
</dbReference>
<evidence type="ECO:0000259" key="5">
    <source>
        <dbReference type="Pfam" id="PF03633"/>
    </source>
</evidence>
<dbReference type="SUPFAM" id="SSF48208">
    <property type="entry name" value="Six-hairpin glycosidases"/>
    <property type="match status" value="1"/>
</dbReference>
<name>A0A346XSZ9_9ACTN</name>
<feature type="domain" description="Glycoside hydrolase family 65 central catalytic" evidence="4">
    <location>
        <begin position="341"/>
        <end position="704"/>
    </location>
</feature>
<evidence type="ECO:0000256" key="1">
    <source>
        <dbReference type="ARBA" id="ARBA00006768"/>
    </source>
</evidence>
<dbReference type="PANTHER" id="PTHR11051">
    <property type="entry name" value="GLYCOSYL HYDROLASE-RELATED"/>
    <property type="match status" value="1"/>
</dbReference>